<dbReference type="Proteomes" id="UP000600918">
    <property type="component" value="Unassembled WGS sequence"/>
</dbReference>
<dbReference type="AlphaFoldDB" id="A0A834U7R7"/>
<dbReference type="EMBL" id="JACSDY010000009">
    <property type="protein sequence ID" value="KAF7420201.1"/>
    <property type="molecule type" value="Genomic_DNA"/>
</dbReference>
<evidence type="ECO:0000313" key="2">
    <source>
        <dbReference type="Proteomes" id="UP000600918"/>
    </source>
</evidence>
<accession>A0A834U7R7</accession>
<name>A0A834U7R7_VESPE</name>
<gene>
    <name evidence="1" type="ORF">H0235_010498</name>
</gene>
<protein>
    <submittedName>
        <fullName evidence="1">Uncharacterized protein</fullName>
    </submittedName>
</protein>
<proteinExistence type="predicted"/>
<reference evidence="1" key="1">
    <citation type="journal article" date="2020" name="G3 (Bethesda)">
        <title>High-Quality Assemblies for Three Invasive Social Wasps from the &lt;i&gt;Vespula&lt;/i&gt; Genus.</title>
        <authorList>
            <person name="Harrop T.W.R."/>
            <person name="Guhlin J."/>
            <person name="McLaughlin G.M."/>
            <person name="Permina E."/>
            <person name="Stockwell P."/>
            <person name="Gilligan J."/>
            <person name="Le Lec M.F."/>
            <person name="Gruber M.A.M."/>
            <person name="Quinn O."/>
            <person name="Lovegrove M."/>
            <person name="Duncan E.J."/>
            <person name="Remnant E.J."/>
            <person name="Van Eeckhoven J."/>
            <person name="Graham B."/>
            <person name="Knapp R.A."/>
            <person name="Langford K.W."/>
            <person name="Kronenberg Z."/>
            <person name="Press M.O."/>
            <person name="Eacker S.M."/>
            <person name="Wilson-Rankin E.E."/>
            <person name="Purcell J."/>
            <person name="Lester P.J."/>
            <person name="Dearden P.K."/>
        </authorList>
    </citation>
    <scope>NUCLEOTIDE SEQUENCE</scope>
    <source>
        <strain evidence="1">Volc-1</strain>
    </source>
</reference>
<sequence>MRTNDYVESAPTDSQGDLFLKLLRNESSSWMNETFRIVEITQYLLEKYSTILIRLPCFFGKGNIERRYDKIEYNGKAIRRSQKLCKHRSEKTLGDAVRDFVPRPTSKSATIFQNDPLATKSNYRSITGRKRRRAIAIIHLPVNCDCDCYVPAITMRLDVPIKKVAHVPETH</sequence>
<comment type="caution">
    <text evidence="1">The sequence shown here is derived from an EMBL/GenBank/DDBJ whole genome shotgun (WGS) entry which is preliminary data.</text>
</comment>
<keyword evidence="2" id="KW-1185">Reference proteome</keyword>
<evidence type="ECO:0000313" key="1">
    <source>
        <dbReference type="EMBL" id="KAF7420201.1"/>
    </source>
</evidence>
<organism evidence="1 2">
    <name type="scientific">Vespula pensylvanica</name>
    <name type="common">Western yellow jacket</name>
    <name type="synonym">Wasp</name>
    <dbReference type="NCBI Taxonomy" id="30213"/>
    <lineage>
        <taxon>Eukaryota</taxon>
        <taxon>Metazoa</taxon>
        <taxon>Ecdysozoa</taxon>
        <taxon>Arthropoda</taxon>
        <taxon>Hexapoda</taxon>
        <taxon>Insecta</taxon>
        <taxon>Pterygota</taxon>
        <taxon>Neoptera</taxon>
        <taxon>Endopterygota</taxon>
        <taxon>Hymenoptera</taxon>
        <taxon>Apocrita</taxon>
        <taxon>Aculeata</taxon>
        <taxon>Vespoidea</taxon>
        <taxon>Vespidae</taxon>
        <taxon>Vespinae</taxon>
        <taxon>Vespula</taxon>
    </lineage>
</organism>